<proteinExistence type="inferred from homology"/>
<evidence type="ECO:0000256" key="3">
    <source>
        <dbReference type="ARBA" id="ARBA00022630"/>
    </source>
</evidence>
<dbReference type="PROSITE" id="PS00624">
    <property type="entry name" value="GMC_OXRED_2"/>
    <property type="match status" value="1"/>
</dbReference>
<dbReference type="GO" id="GO:0016614">
    <property type="term" value="F:oxidoreductase activity, acting on CH-OH group of donors"/>
    <property type="evidence" value="ECO:0007669"/>
    <property type="project" value="InterPro"/>
</dbReference>
<dbReference type="PANTHER" id="PTHR11552:SF147">
    <property type="entry name" value="CHOLINE DEHYDROGENASE, MITOCHONDRIAL"/>
    <property type="match status" value="1"/>
</dbReference>
<dbReference type="InterPro" id="IPR036188">
    <property type="entry name" value="FAD/NAD-bd_sf"/>
</dbReference>
<evidence type="ECO:0000313" key="9">
    <source>
        <dbReference type="EMBL" id="MBR7830514.1"/>
    </source>
</evidence>
<dbReference type="InterPro" id="IPR007867">
    <property type="entry name" value="GMC_OxRtase_C"/>
</dbReference>
<keyword evidence="4 5" id="KW-0274">FAD</keyword>
<evidence type="ECO:0000256" key="5">
    <source>
        <dbReference type="PIRSR" id="PIRSR000137-2"/>
    </source>
</evidence>
<comment type="caution">
    <text evidence="9">The sequence shown here is derived from an EMBL/GenBank/DDBJ whole genome shotgun (WGS) entry which is preliminary data.</text>
</comment>
<feature type="binding site" evidence="5">
    <location>
        <begin position="467"/>
        <end position="468"/>
    </location>
    <ligand>
        <name>FAD</name>
        <dbReference type="ChEBI" id="CHEBI:57692"/>
    </ligand>
</feature>
<accession>A0A941EK12</accession>
<dbReference type="SUPFAM" id="SSF51905">
    <property type="entry name" value="FAD/NAD(P)-binding domain"/>
    <property type="match status" value="1"/>
</dbReference>
<evidence type="ECO:0000256" key="6">
    <source>
        <dbReference type="RuleBase" id="RU003968"/>
    </source>
</evidence>
<evidence type="ECO:0000259" key="8">
    <source>
        <dbReference type="PROSITE" id="PS00624"/>
    </source>
</evidence>
<sequence>MAPIVDSAVTGTFDYVVVGAGSAGAAVAHRLSEHPGRRVLLLEAGGEDERPEIHRTDSASVLALLVSDWSPQIDWGYATQPEPGLNSRSIPIARGKVLGGSSSVNALMWVRGARADFDGWAAQGNDGWSFQDVLPYFVRAEAYTGPGADSPLRGTSGPVQVRALEQPSPVARAFVEAVGEVLGRQVPGFDYNGADQQGSGFYYQTIRTAENRRASTAQAYLRPVLDRPNLTVLTRAAATRLLFDGRRVVGVEYTRDGATHTVGVGREAVLSGGAFETPKLLMHSGVGPAWHLREHGIAPVVDLRGVGENLQDHVFVPLCYEALAEHPPGALLSESGLFTRTPFAHDPADGPDLQFTFGPIKFLPSTAPAELWAGPGYTFAPIALQPRSRGRLRLASAEPSDNAEIRMNFLQHPDDLDVLLHGLRTARRLARSDAFGALRGAELAPGPEVQSDEALREFIRENASTLWHPVGTCRMGTDLDAVVDPQLRVHGVEALRVADASIMPRITSGNTHAPSVMIGEKAADLISAAADRPAALTVSLGGF</sequence>
<organism evidence="9 10">
    <name type="scientific">Actinospica acidithermotolerans</name>
    <dbReference type="NCBI Taxonomy" id="2828514"/>
    <lineage>
        <taxon>Bacteria</taxon>
        <taxon>Bacillati</taxon>
        <taxon>Actinomycetota</taxon>
        <taxon>Actinomycetes</taxon>
        <taxon>Catenulisporales</taxon>
        <taxon>Actinospicaceae</taxon>
        <taxon>Actinospica</taxon>
    </lineage>
</organism>
<keyword evidence="10" id="KW-1185">Reference proteome</keyword>
<name>A0A941EK12_9ACTN</name>
<evidence type="ECO:0000259" key="7">
    <source>
        <dbReference type="PROSITE" id="PS00623"/>
    </source>
</evidence>
<dbReference type="Proteomes" id="UP000676325">
    <property type="component" value="Unassembled WGS sequence"/>
</dbReference>
<comment type="similarity">
    <text evidence="2 6">Belongs to the GMC oxidoreductase family.</text>
</comment>
<dbReference type="PIRSF" id="PIRSF000137">
    <property type="entry name" value="Alcohol_oxidase"/>
    <property type="match status" value="1"/>
</dbReference>
<feature type="domain" description="Glucose-methanol-choline oxidoreductase N-terminal" evidence="8">
    <location>
        <begin position="273"/>
        <end position="287"/>
    </location>
</feature>
<dbReference type="GO" id="GO:0050660">
    <property type="term" value="F:flavin adenine dinucleotide binding"/>
    <property type="evidence" value="ECO:0007669"/>
    <property type="project" value="InterPro"/>
</dbReference>
<dbReference type="InterPro" id="IPR000172">
    <property type="entry name" value="GMC_OxRdtase_N"/>
</dbReference>
<dbReference type="SUPFAM" id="SSF54373">
    <property type="entry name" value="FAD-linked reductases, C-terminal domain"/>
    <property type="match status" value="1"/>
</dbReference>
<dbReference type="EMBL" id="JAGSOH010000137">
    <property type="protein sequence ID" value="MBR7830514.1"/>
    <property type="molecule type" value="Genomic_DNA"/>
</dbReference>
<evidence type="ECO:0000256" key="1">
    <source>
        <dbReference type="ARBA" id="ARBA00001974"/>
    </source>
</evidence>
<dbReference type="Pfam" id="PF05199">
    <property type="entry name" value="GMC_oxred_C"/>
    <property type="match status" value="1"/>
</dbReference>
<evidence type="ECO:0000256" key="2">
    <source>
        <dbReference type="ARBA" id="ARBA00010790"/>
    </source>
</evidence>
<dbReference type="RefSeq" id="WP_212521640.1">
    <property type="nucleotide sequence ID" value="NZ_JAGSOH010000137.1"/>
</dbReference>
<gene>
    <name evidence="9" type="ORF">KDK95_29705</name>
</gene>
<comment type="cofactor">
    <cofactor evidence="1 5">
        <name>FAD</name>
        <dbReference type="ChEBI" id="CHEBI:57692"/>
    </cofactor>
</comment>
<dbReference type="Pfam" id="PF00732">
    <property type="entry name" value="GMC_oxred_N"/>
    <property type="match status" value="1"/>
</dbReference>
<evidence type="ECO:0000256" key="4">
    <source>
        <dbReference type="ARBA" id="ARBA00022827"/>
    </source>
</evidence>
<feature type="domain" description="Glucose-methanol-choline oxidoreductase N-terminal" evidence="7">
    <location>
        <begin position="95"/>
        <end position="118"/>
    </location>
</feature>
<dbReference type="Gene3D" id="3.30.560.10">
    <property type="entry name" value="Glucose Oxidase, domain 3"/>
    <property type="match status" value="1"/>
</dbReference>
<evidence type="ECO:0000313" key="10">
    <source>
        <dbReference type="Proteomes" id="UP000676325"/>
    </source>
</evidence>
<protein>
    <submittedName>
        <fullName evidence="9">GMC family oxidoreductase N-terminal domain-containing protein</fullName>
    </submittedName>
</protein>
<reference evidence="9" key="1">
    <citation type="submission" date="2021-04" db="EMBL/GenBank/DDBJ databases">
        <title>Genome based classification of Actinospica acidithermotolerans sp. nov., an actinobacterium isolated from an Indonesian hot spring.</title>
        <authorList>
            <person name="Kusuma A.B."/>
            <person name="Putra K.E."/>
            <person name="Nafisah S."/>
            <person name="Loh J."/>
            <person name="Nouioui I."/>
            <person name="Goodfellow M."/>
        </authorList>
    </citation>
    <scope>NUCLEOTIDE SEQUENCE</scope>
    <source>
        <strain evidence="9">MGRD01-02</strain>
    </source>
</reference>
<dbReference type="InterPro" id="IPR012132">
    <property type="entry name" value="GMC_OxRdtase"/>
</dbReference>
<dbReference type="Gene3D" id="3.50.50.60">
    <property type="entry name" value="FAD/NAD(P)-binding domain"/>
    <property type="match status" value="1"/>
</dbReference>
<keyword evidence="3 6" id="KW-0285">Flavoprotein</keyword>
<dbReference type="AlphaFoldDB" id="A0A941EK12"/>
<feature type="binding site" evidence="5">
    <location>
        <position position="97"/>
    </location>
    <ligand>
        <name>FAD</name>
        <dbReference type="ChEBI" id="CHEBI:57692"/>
    </ligand>
</feature>
<dbReference type="PROSITE" id="PS00623">
    <property type="entry name" value="GMC_OXRED_1"/>
    <property type="match status" value="1"/>
</dbReference>
<dbReference type="PANTHER" id="PTHR11552">
    <property type="entry name" value="GLUCOSE-METHANOL-CHOLINE GMC OXIDOREDUCTASE"/>
    <property type="match status" value="1"/>
</dbReference>